<sequence>MNAQLQPGEHDLLLVIDVQNDFCAGGALALPDGEQVVAPINRLAPRFAHVVLTQDWHPPHHQSFASSHPGRQPYDTIQLAYGAQTLWPDHCVQDSPGAALHGQLHIPHAELILRKGYRSEIDSYSAFYENDRSTPTGLAGYLRERRLQRLFLVGLATDYCVQYSALDARRAGFEVVVLLDACRGLNLDGSLAAALTAMHKAGVQIREGSTP</sequence>
<evidence type="ECO:0000313" key="10">
    <source>
        <dbReference type="Proteomes" id="UP001560296"/>
    </source>
</evidence>
<dbReference type="CDD" id="cd01011">
    <property type="entry name" value="nicotinamidase"/>
    <property type="match status" value="1"/>
</dbReference>
<evidence type="ECO:0000256" key="7">
    <source>
        <dbReference type="ARBA" id="ARBA00043224"/>
    </source>
</evidence>
<evidence type="ECO:0000256" key="1">
    <source>
        <dbReference type="ARBA" id="ARBA00006336"/>
    </source>
</evidence>
<dbReference type="Pfam" id="PF00857">
    <property type="entry name" value="Isochorismatase"/>
    <property type="match status" value="1"/>
</dbReference>
<dbReference type="EC" id="3.5.1.19" evidence="6"/>
<evidence type="ECO:0000259" key="8">
    <source>
        <dbReference type="Pfam" id="PF00857"/>
    </source>
</evidence>
<dbReference type="PANTHER" id="PTHR11080:SF2">
    <property type="entry name" value="LD05707P"/>
    <property type="match status" value="1"/>
</dbReference>
<gene>
    <name evidence="9" type="primary">pncA</name>
    <name evidence="9" type="ORF">AB5S05_16620</name>
</gene>
<evidence type="ECO:0000256" key="3">
    <source>
        <dbReference type="ARBA" id="ARBA00022723"/>
    </source>
</evidence>
<comment type="similarity">
    <text evidence="1">Belongs to the isochorismatase family.</text>
</comment>
<dbReference type="RefSeq" id="WP_369288634.1">
    <property type="nucleotide sequence ID" value="NZ_JBFTEG010000014.1"/>
</dbReference>
<dbReference type="PANTHER" id="PTHR11080">
    <property type="entry name" value="PYRAZINAMIDASE/NICOTINAMIDASE"/>
    <property type="match status" value="1"/>
</dbReference>
<feature type="domain" description="Isochorismatase-like" evidence="8">
    <location>
        <begin position="12"/>
        <end position="205"/>
    </location>
</feature>
<proteinExistence type="inferred from homology"/>
<dbReference type="Gene3D" id="3.40.50.850">
    <property type="entry name" value="Isochorismatase-like"/>
    <property type="match status" value="1"/>
</dbReference>
<keyword evidence="4 9" id="KW-0378">Hydrolase</keyword>
<evidence type="ECO:0000256" key="5">
    <source>
        <dbReference type="ARBA" id="ARBA00037900"/>
    </source>
</evidence>
<dbReference type="GO" id="GO:0008936">
    <property type="term" value="F:nicotinamidase activity"/>
    <property type="evidence" value="ECO:0007669"/>
    <property type="project" value="UniProtKB-EC"/>
</dbReference>
<accession>A0ABV3YYQ3</accession>
<keyword evidence="2" id="KW-0662">Pyridine nucleotide biosynthesis</keyword>
<evidence type="ECO:0000256" key="4">
    <source>
        <dbReference type="ARBA" id="ARBA00022801"/>
    </source>
</evidence>
<organism evidence="9 10">
    <name type="scientific">Pseudomonas zhanjiangensis</name>
    <dbReference type="NCBI Taxonomy" id="3239015"/>
    <lineage>
        <taxon>Bacteria</taxon>
        <taxon>Pseudomonadati</taxon>
        <taxon>Pseudomonadota</taxon>
        <taxon>Gammaproteobacteria</taxon>
        <taxon>Pseudomonadales</taxon>
        <taxon>Pseudomonadaceae</taxon>
        <taxon>Pseudomonas</taxon>
    </lineage>
</organism>
<name>A0ABV3YYQ3_9PSED</name>
<keyword evidence="10" id="KW-1185">Reference proteome</keyword>
<reference evidence="9 10" key="1">
    <citation type="submission" date="2024-07" db="EMBL/GenBank/DDBJ databases">
        <authorList>
            <person name="Li M."/>
        </authorList>
    </citation>
    <scope>NUCLEOTIDE SEQUENCE [LARGE SCALE GENOMIC DNA]</scope>
    <source>
        <strain evidence="9 10">25A3E</strain>
    </source>
</reference>
<dbReference type="InterPro" id="IPR000868">
    <property type="entry name" value="Isochorismatase-like_dom"/>
</dbReference>
<dbReference type="NCBIfam" id="NF008623">
    <property type="entry name" value="PRK11609.1"/>
    <property type="match status" value="1"/>
</dbReference>
<evidence type="ECO:0000313" key="9">
    <source>
        <dbReference type="EMBL" id="MEX6503690.1"/>
    </source>
</evidence>
<keyword evidence="3" id="KW-0479">Metal-binding</keyword>
<dbReference type="SUPFAM" id="SSF52499">
    <property type="entry name" value="Isochorismatase-like hydrolases"/>
    <property type="match status" value="1"/>
</dbReference>
<evidence type="ECO:0000256" key="2">
    <source>
        <dbReference type="ARBA" id="ARBA00022642"/>
    </source>
</evidence>
<dbReference type="InterPro" id="IPR052347">
    <property type="entry name" value="Isochorismatase_Nicotinamidase"/>
</dbReference>
<dbReference type="Proteomes" id="UP001560296">
    <property type="component" value="Unassembled WGS sequence"/>
</dbReference>
<comment type="caution">
    <text evidence="9">The sequence shown here is derived from an EMBL/GenBank/DDBJ whole genome shotgun (WGS) entry which is preliminary data.</text>
</comment>
<dbReference type="InterPro" id="IPR036380">
    <property type="entry name" value="Isochorismatase-like_sf"/>
</dbReference>
<dbReference type="EMBL" id="JBFTEG010000014">
    <property type="protein sequence ID" value="MEX6503690.1"/>
    <property type="molecule type" value="Genomic_DNA"/>
</dbReference>
<comment type="pathway">
    <text evidence="5">Cofactor biosynthesis; nicotinate biosynthesis; nicotinate from nicotinamide: step 1/1.</text>
</comment>
<evidence type="ECO:0000256" key="6">
    <source>
        <dbReference type="ARBA" id="ARBA00039017"/>
    </source>
</evidence>
<protein>
    <recommendedName>
        <fullName evidence="6">nicotinamidase</fullName>
        <ecNumber evidence="6">3.5.1.19</ecNumber>
    </recommendedName>
    <alternativeName>
        <fullName evidence="7">Nicotinamide deamidase</fullName>
    </alternativeName>
</protein>